<evidence type="ECO:0000256" key="8">
    <source>
        <dbReference type="SAM" id="MobiDB-lite"/>
    </source>
</evidence>
<evidence type="ECO:0000256" key="3">
    <source>
        <dbReference type="ARBA" id="ARBA00008669"/>
    </source>
</evidence>
<reference evidence="10 11" key="1">
    <citation type="journal article" date="2016" name="Mol. Biol. Evol.">
        <title>Genome-Wide Survey of Gut Fungi (Harpellales) Reveals the First Horizontally Transferred Ubiquitin Gene from a Mosquito Host.</title>
        <authorList>
            <person name="Wang Y."/>
            <person name="White M.M."/>
            <person name="Kvist S."/>
            <person name="Moncalvo J.M."/>
        </authorList>
    </citation>
    <scope>NUCLEOTIDE SEQUENCE [LARGE SCALE GENOMIC DNA]</scope>
    <source>
        <strain evidence="10 11">ALG-7-W6</strain>
    </source>
</reference>
<dbReference type="GO" id="GO:0005049">
    <property type="term" value="F:nuclear export signal receptor activity"/>
    <property type="evidence" value="ECO:0007669"/>
    <property type="project" value="TreeGrafter"/>
</dbReference>
<dbReference type="Proteomes" id="UP000187455">
    <property type="component" value="Unassembled WGS sequence"/>
</dbReference>
<dbReference type="GO" id="GO:0031267">
    <property type="term" value="F:small GTPase binding"/>
    <property type="evidence" value="ECO:0007669"/>
    <property type="project" value="InterPro"/>
</dbReference>
<dbReference type="STRING" id="133383.A0A1R0H1G2"/>
<comment type="caution">
    <text evidence="10">The sequence shown here is derived from an EMBL/GenBank/DDBJ whole genome shotgun (WGS) entry which is preliminary data.</text>
</comment>
<dbReference type="GO" id="GO:0006611">
    <property type="term" value="P:protein export from nucleus"/>
    <property type="evidence" value="ECO:0007669"/>
    <property type="project" value="TreeGrafter"/>
</dbReference>
<keyword evidence="7" id="KW-0539">Nucleus</keyword>
<dbReference type="PROSITE" id="PS50166">
    <property type="entry name" value="IMPORTIN_B_NT"/>
    <property type="match status" value="1"/>
</dbReference>
<evidence type="ECO:0000313" key="11">
    <source>
        <dbReference type="Proteomes" id="UP000187455"/>
    </source>
</evidence>
<accession>A0A1R0H1G2</accession>
<evidence type="ECO:0000259" key="9">
    <source>
        <dbReference type="PROSITE" id="PS50166"/>
    </source>
</evidence>
<dbReference type="Pfam" id="PF03378">
    <property type="entry name" value="CAS_CSE1"/>
    <property type="match status" value="1"/>
</dbReference>
<evidence type="ECO:0000256" key="4">
    <source>
        <dbReference type="ARBA" id="ARBA00022448"/>
    </source>
</evidence>
<comment type="subcellular location">
    <subcellularLocation>
        <location evidence="2">Cytoplasm</location>
    </subcellularLocation>
    <subcellularLocation>
        <location evidence="1">Nucleus</location>
    </subcellularLocation>
</comment>
<evidence type="ECO:0000313" key="10">
    <source>
        <dbReference type="EMBL" id="OLY82980.1"/>
    </source>
</evidence>
<dbReference type="GO" id="GO:0006606">
    <property type="term" value="P:protein import into nucleus"/>
    <property type="evidence" value="ECO:0007669"/>
    <property type="project" value="TreeGrafter"/>
</dbReference>
<dbReference type="EMBL" id="LSSL01001141">
    <property type="protein sequence ID" value="OLY82980.1"/>
    <property type="molecule type" value="Genomic_DNA"/>
</dbReference>
<evidence type="ECO:0000256" key="7">
    <source>
        <dbReference type="ARBA" id="ARBA00023242"/>
    </source>
</evidence>
<protein>
    <submittedName>
        <fullName evidence="10">Exportin-2</fullName>
    </submittedName>
</protein>
<keyword evidence="6" id="KW-0653">Protein transport</keyword>
<dbReference type="InterPro" id="IPR001494">
    <property type="entry name" value="Importin-beta_N"/>
</dbReference>
<dbReference type="OrthoDB" id="3268246at2759"/>
<keyword evidence="4" id="KW-0813">Transport</keyword>
<dbReference type="PANTHER" id="PTHR10997">
    <property type="entry name" value="IMPORTIN-7, 8, 11"/>
    <property type="match status" value="1"/>
</dbReference>
<dbReference type="PANTHER" id="PTHR10997:SF8">
    <property type="entry name" value="EXPORTIN-2"/>
    <property type="match status" value="1"/>
</dbReference>
<name>A0A1R0H1G2_9FUNG</name>
<gene>
    <name evidence="10" type="ORF">AYI68_g2890</name>
</gene>
<dbReference type="InterPro" id="IPR011989">
    <property type="entry name" value="ARM-like"/>
</dbReference>
<evidence type="ECO:0000256" key="1">
    <source>
        <dbReference type="ARBA" id="ARBA00004123"/>
    </source>
</evidence>
<dbReference type="InterPro" id="IPR016024">
    <property type="entry name" value="ARM-type_fold"/>
</dbReference>
<dbReference type="InterPro" id="IPR013713">
    <property type="entry name" value="XPO2_central"/>
</dbReference>
<feature type="domain" description="Importin N-terminal" evidence="9">
    <location>
        <begin position="1"/>
        <end position="68"/>
    </location>
</feature>
<keyword evidence="11" id="KW-1185">Reference proteome</keyword>
<dbReference type="GO" id="GO:0005635">
    <property type="term" value="C:nuclear envelope"/>
    <property type="evidence" value="ECO:0007669"/>
    <property type="project" value="TreeGrafter"/>
</dbReference>
<dbReference type="AlphaFoldDB" id="A0A1R0H1G2"/>
<dbReference type="GO" id="GO:0005829">
    <property type="term" value="C:cytosol"/>
    <property type="evidence" value="ECO:0007669"/>
    <property type="project" value="TreeGrafter"/>
</dbReference>
<proteinExistence type="inferred from homology"/>
<dbReference type="Pfam" id="PF03810">
    <property type="entry name" value="IBN_N"/>
    <property type="match status" value="1"/>
</dbReference>
<dbReference type="SUPFAM" id="SSF48371">
    <property type="entry name" value="ARM repeat"/>
    <property type="match status" value="1"/>
</dbReference>
<organism evidence="10 11">
    <name type="scientific">Smittium mucronatum</name>
    <dbReference type="NCBI Taxonomy" id="133383"/>
    <lineage>
        <taxon>Eukaryota</taxon>
        <taxon>Fungi</taxon>
        <taxon>Fungi incertae sedis</taxon>
        <taxon>Zoopagomycota</taxon>
        <taxon>Kickxellomycotina</taxon>
        <taxon>Harpellomycetes</taxon>
        <taxon>Harpellales</taxon>
        <taxon>Legeriomycetaceae</taxon>
        <taxon>Smittium</taxon>
    </lineage>
</organism>
<evidence type="ECO:0000256" key="5">
    <source>
        <dbReference type="ARBA" id="ARBA00022490"/>
    </source>
</evidence>
<comment type="similarity">
    <text evidence="3">Belongs to the XPO2/CSE1 family.</text>
</comment>
<dbReference type="Gene3D" id="1.25.10.10">
    <property type="entry name" value="Leucine-rich Repeat Variant"/>
    <property type="match status" value="1"/>
</dbReference>
<feature type="region of interest" description="Disordered" evidence="8">
    <location>
        <begin position="878"/>
        <end position="902"/>
    </location>
</feature>
<evidence type="ECO:0000256" key="6">
    <source>
        <dbReference type="ARBA" id="ARBA00022927"/>
    </source>
</evidence>
<dbReference type="Pfam" id="PF08506">
    <property type="entry name" value="Cse1"/>
    <property type="match status" value="1"/>
</dbReference>
<keyword evidence="5" id="KW-0963">Cytoplasm</keyword>
<dbReference type="InterPro" id="IPR005043">
    <property type="entry name" value="XPO2_C"/>
</dbReference>
<evidence type="ECO:0000256" key="2">
    <source>
        <dbReference type="ARBA" id="ARBA00004496"/>
    </source>
</evidence>
<sequence>MEETRQMAIPLLQLINNSQIDENIRVSASLYFKNYIKRSWEQTDNTEDIISPEDRVTIKQEIINLMINQPKSMQLQIGEAVSIIADNDFPSLWPNLIKDLVSHFSPTDVQTNNGILQTAHMVFNRYRSEFRSDMLFTEIKYVLSGFAEPYYQVFLATTQLITKCTDQRSLFETLDSVKYLLIVFYDLNCQDLPEFFEDRMEEFMKIMHTFLLYNDLSSISNIPNLPISDDDDTAGILEEIKAEVLRIVHLYTSRYEDEFKQLPIFLETIWNMLTTLGLEPKYDGIVIQGLKFLTAMVKNPRYKQTFLGNEMIDTICQKIVLRNIELSTSDEELFEDDPIMYVRRELEGYEADSRRNASSELVRGMLEHYGTETTQAMLRFIMLKLEDYSKNPSSNWKSKDDAVFMVSSISTMASVKSLGVTQTNNLVDLNEFYQFHMLPHLVNLNSDLPILKSDAIKYIYVFRNQLSDSNIESSVPLLIEHISHPSAVVSTFASLTLERLFVLRKNNVLIFNEAKVLPYAQQIFDKTFSQLISQPTPEKLAENDFYAKLIMRVIISTRSKISSIAQPILTQLCGILEKVCKNPSNPIFNHYLFESIGSLSRYTCIADPSALPAIESTLFPLFQLILESEISDFMPYVFQILSQLLLMHNNETKLTPAYAALLQPLLQPALWDYQGNIPALVKLLTSYFSTSGTELAENGQLSPVLGIFQKLIGSKANDHYAFELLNSIVLYVPLNSLKQYLKAIFMLILNRLQVKKTPKYVRLVTKFVGFFSSIDSRSVLSAISNNNISNLAGEYVSALVGVLNEIQPQLLSSLLSGVLVSSIDGSIRNPVDIKYVAVGYTCIISNPNFYEFPEFKVLFTSILTQVIKLIEESTTKVSKISEDSTETTGVDPFSSSSQQGLDGPDINEAQEIFQSSFSKLSTLEGQVIDPCSSVSDPRVFIGSVVKFQVSHGNANFNDGISLLAQNEKGFVDMYFRSVS</sequence>
<dbReference type="SMART" id="SM00913">
    <property type="entry name" value="IBN_N"/>
    <property type="match status" value="1"/>
</dbReference>